<comment type="similarity">
    <text evidence="2">Belongs to the glycosyl hydrolase 2 family.</text>
</comment>
<dbReference type="RefSeq" id="WP_178930715.1">
    <property type="nucleotide sequence ID" value="NZ_JACBAZ010000001.1"/>
</dbReference>
<dbReference type="Proteomes" id="UP000557872">
    <property type="component" value="Unassembled WGS sequence"/>
</dbReference>
<dbReference type="GO" id="GO:0005990">
    <property type="term" value="P:lactose catabolic process"/>
    <property type="evidence" value="ECO:0007669"/>
    <property type="project" value="TreeGrafter"/>
</dbReference>
<protein>
    <recommendedName>
        <fullName evidence="3">beta-galactosidase</fullName>
        <ecNumber evidence="3">3.2.1.23</ecNumber>
    </recommendedName>
</protein>
<evidence type="ECO:0000256" key="3">
    <source>
        <dbReference type="ARBA" id="ARBA00012756"/>
    </source>
</evidence>
<dbReference type="PANTHER" id="PTHR46323:SF2">
    <property type="entry name" value="BETA-GALACTOSIDASE"/>
    <property type="match status" value="1"/>
</dbReference>
<keyword evidence="5" id="KW-0326">Glycosidase</keyword>
<name>A0A851GB39_9BACT</name>
<dbReference type="Gene3D" id="2.60.40.10">
    <property type="entry name" value="Immunoglobulins"/>
    <property type="match status" value="1"/>
</dbReference>
<accession>A0A851GB39</accession>
<dbReference type="Pfam" id="PF02837">
    <property type="entry name" value="Glyco_hydro_2_N"/>
    <property type="match status" value="1"/>
</dbReference>
<evidence type="ECO:0000259" key="8">
    <source>
        <dbReference type="Pfam" id="PF02837"/>
    </source>
</evidence>
<evidence type="ECO:0000313" key="10">
    <source>
        <dbReference type="Proteomes" id="UP000557872"/>
    </source>
</evidence>
<dbReference type="SUPFAM" id="SSF49785">
    <property type="entry name" value="Galactose-binding domain-like"/>
    <property type="match status" value="1"/>
</dbReference>
<dbReference type="Gene3D" id="2.60.120.260">
    <property type="entry name" value="Galactose-binding domain-like"/>
    <property type="match status" value="1"/>
</dbReference>
<dbReference type="InterPro" id="IPR006101">
    <property type="entry name" value="Glyco_hydro_2"/>
</dbReference>
<dbReference type="EC" id="3.2.1.23" evidence="3"/>
<dbReference type="InterPro" id="IPR017853">
    <property type="entry name" value="GH"/>
</dbReference>
<feature type="domain" description="Glycosyl hydrolases family 2 sugar binding" evidence="8">
    <location>
        <begin position="70"/>
        <end position="249"/>
    </location>
</feature>
<dbReference type="InterPro" id="IPR006104">
    <property type="entry name" value="Glyco_hydro_2_N"/>
</dbReference>
<evidence type="ECO:0000256" key="5">
    <source>
        <dbReference type="ARBA" id="ARBA00023295"/>
    </source>
</evidence>
<proteinExistence type="inferred from homology"/>
<evidence type="ECO:0000256" key="4">
    <source>
        <dbReference type="ARBA" id="ARBA00022801"/>
    </source>
</evidence>
<dbReference type="InterPro" id="IPR050347">
    <property type="entry name" value="Bact_Beta-galactosidase"/>
</dbReference>
<evidence type="ECO:0000259" key="7">
    <source>
        <dbReference type="Pfam" id="PF00703"/>
    </source>
</evidence>
<dbReference type="InterPro" id="IPR036156">
    <property type="entry name" value="Beta-gal/glucu_dom_sf"/>
</dbReference>
<evidence type="ECO:0000256" key="1">
    <source>
        <dbReference type="ARBA" id="ARBA00001412"/>
    </source>
</evidence>
<keyword evidence="4" id="KW-0378">Hydrolase</keyword>
<keyword evidence="6" id="KW-0732">Signal</keyword>
<dbReference type="GO" id="GO:0004565">
    <property type="term" value="F:beta-galactosidase activity"/>
    <property type="evidence" value="ECO:0007669"/>
    <property type="project" value="UniProtKB-EC"/>
</dbReference>
<dbReference type="InterPro" id="IPR006102">
    <property type="entry name" value="Ig-like_GH2"/>
</dbReference>
<gene>
    <name evidence="9" type="ORF">HW115_01000</name>
</gene>
<feature type="chain" id="PRO_5032961462" description="beta-galactosidase" evidence="6">
    <location>
        <begin position="22"/>
        <end position="391"/>
    </location>
</feature>
<dbReference type="InterPro" id="IPR008979">
    <property type="entry name" value="Galactose-bd-like_sf"/>
</dbReference>
<dbReference type="EMBL" id="JACBAZ010000001">
    <property type="protein sequence ID" value="NWK54172.1"/>
    <property type="molecule type" value="Genomic_DNA"/>
</dbReference>
<dbReference type="PRINTS" id="PR00132">
    <property type="entry name" value="GLHYDRLASE2"/>
</dbReference>
<dbReference type="SUPFAM" id="SSF49303">
    <property type="entry name" value="beta-Galactosidase/glucuronidase domain"/>
    <property type="match status" value="1"/>
</dbReference>
<reference evidence="9 10" key="1">
    <citation type="submission" date="2020-07" db="EMBL/GenBank/DDBJ databases">
        <title>Roseicoccus Jingziensis gen. nov., sp. nov., isolated from coastal seawater.</title>
        <authorList>
            <person name="Feng X."/>
        </authorList>
    </citation>
    <scope>NUCLEOTIDE SEQUENCE [LARGE SCALE GENOMIC DNA]</scope>
    <source>
        <strain evidence="9 10">N1E253</strain>
    </source>
</reference>
<dbReference type="SUPFAM" id="SSF51445">
    <property type="entry name" value="(Trans)glycosidases"/>
    <property type="match status" value="1"/>
</dbReference>
<evidence type="ECO:0000313" key="9">
    <source>
        <dbReference type="EMBL" id="NWK54172.1"/>
    </source>
</evidence>
<feature type="domain" description="Glycoside hydrolase family 2 immunoglobulin-like beta-sandwich" evidence="7">
    <location>
        <begin position="255"/>
        <end position="344"/>
    </location>
</feature>
<dbReference type="GO" id="GO:0009341">
    <property type="term" value="C:beta-galactosidase complex"/>
    <property type="evidence" value="ECO:0007669"/>
    <property type="project" value="TreeGrafter"/>
</dbReference>
<dbReference type="Pfam" id="PF00703">
    <property type="entry name" value="Glyco_hydro_2"/>
    <property type="match status" value="1"/>
</dbReference>
<organism evidence="9 10">
    <name type="scientific">Oceaniferula marina</name>
    <dbReference type="NCBI Taxonomy" id="2748318"/>
    <lineage>
        <taxon>Bacteria</taxon>
        <taxon>Pseudomonadati</taxon>
        <taxon>Verrucomicrobiota</taxon>
        <taxon>Verrucomicrobiia</taxon>
        <taxon>Verrucomicrobiales</taxon>
        <taxon>Verrucomicrobiaceae</taxon>
        <taxon>Oceaniferula</taxon>
    </lineage>
</organism>
<dbReference type="AlphaFoldDB" id="A0A851GB39"/>
<dbReference type="InterPro" id="IPR013783">
    <property type="entry name" value="Ig-like_fold"/>
</dbReference>
<evidence type="ECO:0000256" key="6">
    <source>
        <dbReference type="SAM" id="SignalP"/>
    </source>
</evidence>
<comment type="caution">
    <text evidence="9">The sequence shown here is derived from an EMBL/GenBank/DDBJ whole genome shotgun (WGS) entry which is preliminary data.</text>
</comment>
<comment type="catalytic activity">
    <reaction evidence="1">
        <text>Hydrolysis of terminal non-reducing beta-D-galactose residues in beta-D-galactosides.</text>
        <dbReference type="EC" id="3.2.1.23"/>
    </reaction>
</comment>
<sequence length="391" mass="44551">MMMNRTVLLLVWLSLALAVHGENTITTPQEIENPEVFEINKLPPRGNAWPCPDLASARLWRDGITDSPWIQSLNGEWKFRWLAQPVVESSAWTNSNFDDSTWSHIPVPSTWESEDYGKPLYSNYRYPFRVNPPQVMGKPKPKFTSFKHRNPVGYYRKTFSVPAEWDGHRKVLHFGGVRSAMFVWLNGKKMGFSQGSRLPAEFDITDALLPGDNQLAVQVFKYSDGSYLEDQDFWRLSGIFRDVLITAVPADGLWDLYAQSDYDPKSGSGSVKLHATKMPKASEVETRVTLYSPDGEVVGRGMREILLNKVRPWSPESPQLYVALVEVKREQRVIEVFRLPVAFRKLEIRDDLLVFNGQPFKIRGVNRHECDPANALGANLLNIHCGDGRLE</sequence>
<evidence type="ECO:0000256" key="2">
    <source>
        <dbReference type="ARBA" id="ARBA00007401"/>
    </source>
</evidence>
<keyword evidence="10" id="KW-1185">Reference proteome</keyword>
<dbReference type="PANTHER" id="PTHR46323">
    <property type="entry name" value="BETA-GALACTOSIDASE"/>
    <property type="match status" value="1"/>
</dbReference>
<feature type="signal peptide" evidence="6">
    <location>
        <begin position="1"/>
        <end position="21"/>
    </location>
</feature>